<dbReference type="InterPro" id="IPR050039">
    <property type="entry name" value="MAB_1171c-like"/>
</dbReference>
<keyword evidence="4" id="KW-1185">Reference proteome</keyword>
<proteinExistence type="predicted"/>
<organism evidence="3 4">
    <name type="scientific">Streptomyces caeni</name>
    <dbReference type="NCBI Taxonomy" id="2307231"/>
    <lineage>
        <taxon>Bacteria</taxon>
        <taxon>Bacillati</taxon>
        <taxon>Actinomycetota</taxon>
        <taxon>Actinomycetes</taxon>
        <taxon>Kitasatosporales</taxon>
        <taxon>Streptomycetaceae</taxon>
        <taxon>Streptomyces</taxon>
    </lineage>
</organism>
<dbReference type="Proteomes" id="UP001597261">
    <property type="component" value="Unassembled WGS sequence"/>
</dbReference>
<evidence type="ECO:0000259" key="2">
    <source>
        <dbReference type="Pfam" id="PF20182"/>
    </source>
</evidence>
<dbReference type="InterPro" id="IPR046675">
    <property type="entry name" value="DUF6545"/>
</dbReference>
<evidence type="ECO:0000256" key="1">
    <source>
        <dbReference type="SAM" id="Phobius"/>
    </source>
</evidence>
<accession>A0ABW4IZB9</accession>
<feature type="transmembrane region" description="Helical" evidence="1">
    <location>
        <begin position="142"/>
        <end position="162"/>
    </location>
</feature>
<gene>
    <name evidence="3" type="ORF">ACFSL4_24685</name>
</gene>
<name>A0ABW4IZB9_9ACTN</name>
<feature type="transmembrane region" description="Helical" evidence="1">
    <location>
        <begin position="106"/>
        <end position="122"/>
    </location>
</feature>
<feature type="transmembrane region" description="Helical" evidence="1">
    <location>
        <begin position="31"/>
        <end position="53"/>
    </location>
</feature>
<feature type="domain" description="DUF6545" evidence="2">
    <location>
        <begin position="244"/>
        <end position="369"/>
    </location>
</feature>
<evidence type="ECO:0000313" key="3">
    <source>
        <dbReference type="EMBL" id="MFD1661315.1"/>
    </source>
</evidence>
<dbReference type="EMBL" id="JBHUDX010000072">
    <property type="protein sequence ID" value="MFD1661315.1"/>
    <property type="molecule type" value="Genomic_DNA"/>
</dbReference>
<dbReference type="Pfam" id="PF20182">
    <property type="entry name" value="DUF6545"/>
    <property type="match status" value="1"/>
</dbReference>
<sequence length="373" mass="40553">MNLRITAALVVLLPAALWKLYQLYKAPRDRSLFAVTVCVACTGVSFCLGLPSVRLSVDAALGAGMAQLISTVLLLDTAYWLMCFYLCSSTDRQRARRRTRREGQRVGLVVVGITWATLKTQGQAHGFSYWTPDVHVPEATALFTVADLYLIYALGTALRWTCRFARMSTRSMATGLRLTALSLSLMTVAVALRPLAVVISRSGADLPSGTAQASTVVLALSLPLLAVGLSYPSIVTRLTALRLWQHRRESYRKLRPLWTTLHDAFPENALRRTAGGPGREALCVRSIHRRYYRRVIECRDGLVTASPYLVMLGVSEDAPPETVARVLPTALRACVTDPAGASPAVAMALPTANSLDADARQLVAVSQALEAGR</sequence>
<feature type="transmembrane region" description="Helical" evidence="1">
    <location>
        <begin position="6"/>
        <end position="24"/>
    </location>
</feature>
<protein>
    <submittedName>
        <fullName evidence="3">MAB_1171c family putative transporter</fullName>
    </submittedName>
</protein>
<dbReference type="NCBIfam" id="NF042915">
    <property type="entry name" value="MAB_1171c_fam"/>
    <property type="match status" value="1"/>
</dbReference>
<comment type="caution">
    <text evidence="3">The sequence shown here is derived from an EMBL/GenBank/DDBJ whole genome shotgun (WGS) entry which is preliminary data.</text>
</comment>
<reference evidence="4" key="1">
    <citation type="journal article" date="2019" name="Int. J. Syst. Evol. Microbiol.">
        <title>The Global Catalogue of Microorganisms (GCM) 10K type strain sequencing project: providing services to taxonomists for standard genome sequencing and annotation.</title>
        <authorList>
            <consortium name="The Broad Institute Genomics Platform"/>
            <consortium name="The Broad Institute Genome Sequencing Center for Infectious Disease"/>
            <person name="Wu L."/>
            <person name="Ma J."/>
        </authorList>
    </citation>
    <scope>NUCLEOTIDE SEQUENCE [LARGE SCALE GENOMIC DNA]</scope>
    <source>
        <strain evidence="4">CGMCC 1.12470</strain>
    </source>
</reference>
<keyword evidence="1" id="KW-0812">Transmembrane</keyword>
<keyword evidence="1" id="KW-0472">Membrane</keyword>
<feature type="transmembrane region" description="Helical" evidence="1">
    <location>
        <begin position="65"/>
        <end position="86"/>
    </location>
</feature>
<dbReference type="RefSeq" id="WP_381086979.1">
    <property type="nucleotide sequence ID" value="NZ_JBHUDX010000072.1"/>
</dbReference>
<feature type="transmembrane region" description="Helical" evidence="1">
    <location>
        <begin position="174"/>
        <end position="196"/>
    </location>
</feature>
<evidence type="ECO:0000313" key="4">
    <source>
        <dbReference type="Proteomes" id="UP001597261"/>
    </source>
</evidence>
<feature type="transmembrane region" description="Helical" evidence="1">
    <location>
        <begin position="216"/>
        <end position="244"/>
    </location>
</feature>
<keyword evidence="1" id="KW-1133">Transmembrane helix</keyword>